<organism evidence="12 13">
    <name type="scientific">Coccomyxa viridis</name>
    <dbReference type="NCBI Taxonomy" id="1274662"/>
    <lineage>
        <taxon>Eukaryota</taxon>
        <taxon>Viridiplantae</taxon>
        <taxon>Chlorophyta</taxon>
        <taxon>core chlorophytes</taxon>
        <taxon>Trebouxiophyceae</taxon>
        <taxon>Trebouxiophyceae incertae sedis</taxon>
        <taxon>Coccomyxaceae</taxon>
        <taxon>Coccomyxa</taxon>
    </lineage>
</organism>
<feature type="transmembrane region" description="Helical" evidence="8">
    <location>
        <begin position="138"/>
        <end position="159"/>
    </location>
</feature>
<evidence type="ECO:0000256" key="3">
    <source>
        <dbReference type="ARBA" id="ARBA00022448"/>
    </source>
</evidence>
<feature type="region of interest" description="Disordered" evidence="7">
    <location>
        <begin position="439"/>
        <end position="482"/>
    </location>
</feature>
<evidence type="ECO:0000256" key="6">
    <source>
        <dbReference type="ARBA" id="ARBA00023136"/>
    </source>
</evidence>
<reference evidence="12 13" key="1">
    <citation type="submission" date="2024-06" db="EMBL/GenBank/DDBJ databases">
        <authorList>
            <person name="Kraege A."/>
            <person name="Thomma B."/>
        </authorList>
    </citation>
    <scope>NUCLEOTIDE SEQUENCE [LARGE SCALE GENOMIC DNA]</scope>
</reference>
<dbReference type="InterPro" id="IPR003864">
    <property type="entry name" value="CSC1/OSCA1-like_7TM"/>
</dbReference>
<keyword evidence="6 8" id="KW-0472">Membrane</keyword>
<comment type="subcellular location">
    <subcellularLocation>
        <location evidence="1">Membrane</location>
        <topology evidence="1">Multi-pass membrane protein</topology>
    </subcellularLocation>
</comment>
<feature type="transmembrane region" description="Helical" evidence="8">
    <location>
        <begin position="100"/>
        <end position="118"/>
    </location>
</feature>
<feature type="domain" description="CSC1/OSCA1-like N-terminal transmembrane" evidence="10">
    <location>
        <begin position="57"/>
        <end position="224"/>
    </location>
</feature>
<keyword evidence="13" id="KW-1185">Reference proteome</keyword>
<feature type="domain" description="CSC1/OSCA1-like cytosolic" evidence="11">
    <location>
        <begin position="880"/>
        <end position="1019"/>
    </location>
</feature>
<evidence type="ECO:0000256" key="4">
    <source>
        <dbReference type="ARBA" id="ARBA00022692"/>
    </source>
</evidence>
<dbReference type="EMBL" id="CAXHTA020000002">
    <property type="protein sequence ID" value="CAL5219786.1"/>
    <property type="molecule type" value="Genomic_DNA"/>
</dbReference>
<dbReference type="InterPro" id="IPR045122">
    <property type="entry name" value="Csc1-like"/>
</dbReference>
<dbReference type="PANTHER" id="PTHR13018">
    <property type="entry name" value="PROBABLE MEMBRANE PROTEIN DUF221-RELATED"/>
    <property type="match status" value="1"/>
</dbReference>
<dbReference type="InterPro" id="IPR027815">
    <property type="entry name" value="CSC1/OSCA1-like_cyt"/>
</dbReference>
<feature type="transmembrane region" description="Helical" evidence="8">
    <location>
        <begin position="57"/>
        <end position="79"/>
    </location>
</feature>
<feature type="region of interest" description="Disordered" evidence="7">
    <location>
        <begin position="495"/>
        <end position="522"/>
    </location>
</feature>
<proteinExistence type="inferred from homology"/>
<name>A0ABP1FLI6_9CHLO</name>
<sequence length="1398" mass="155227">MQAPSAFPAPGLAPAPSPLDAVAPGPDNGTVPFEPVTVPWCQKGKFDCLNTQLSDNAILTALILSISAGTFFLLVFAIFRGKIQVFRTRLDLPSVWQKPPYLPVGGLNHLWSWLVPVITCSDMDLMRTAGMDSLMLNWQNTLGIQIFFPLTIVGLAVLLPVNLAGDRIAPEASTRLPGPLPLRASSSTFARLTISNLQKGSSRYWFAFGFLIFVMAYVCWLLVKYYQSYVILRQHYLMGGEKQINEWHQQFLDSQKAEESDKLTSRARSRRTLFGDINRVFNPNIQMNQIRDAFDDTAALSSGSRRDALSSFSQRHLNGLGLRNRQRPPTPAVRFPGAQTGGHVPTPFPHHQSAFRDSRDRPRLNSSPTSSAALPGTESCVLASEVARPSLDAEELQRLRISCPAEVDARLEPLPTPLGGSDAMSPSALSAAAAASLSGQRLTKRQSWRGDELDSSAAKELQAPQTASMTDEGGKSRSSSLERQRRFLGRDRYMGFHDEPLHGSDSAGRPEQAQRAGSGIALEDLSVVSPGALSMVSEESESALGRSSVASPTSPYRVSGIAREGSGAAGISAHPSMGMPASPILEQLSTYSISTELGQSDWRISTYETNPPSDAEERRREKVHRWWHTKQLADSRIIMGKPSVLFRKVVNTRVGDEIVAVNAQQYAVLVMDVPDLHKESAKLMKQAKKQKWWWSVWWSIWVCLQKHLLMRGPNVPDPRDPDTIRKSHSTVALTRQAIHDGSVPRLAPRSTGKTAQLHDTAAPVADIKVDAPGRPPVSHPIDEHVIEMGEVTRAPKAALSARHGSQDIPLLNAPGSDVPVEAPVSQPLPKSPFQKPSVQIISLSDDGSEAPTTGDILSQQQLPGSWHSDELPDAEALVSLTFKLLFPETFQHILPVHKHKEVDLLLAKWDVSWAALARAEAKFEFSKCQIRPKHKLGHRFCPGEQVDSIDYWAGEVRRLEHEIVDARKRALASPPCASYFVFFSSQKAAAIAAQTNIHPEDGRSFRVVEAPGPEEVNWPTLWMSWRERELREIIVLPIIVLIMLVPVGAFSGVVAQVTVAICGNNSASNRFYSEWYCQRQSMSRSLITSILPTVLLMLWQNLFLPNALYRLAQMEGKWPSLSSLDRRICSLFFYWSTWNVFLGAMLGGSAFSQLGIIVNNPGSIPKIIGTALPASSNFFINYVIIQGLAFQTFRLMYPHIGSLIGLFRLCGYCKPAHKREEMAAVWPHSIRYGREVGTTMLIFIMAMAYAATSPLILPFALTYFIVTWIFWRYNILYVSERCFESGGRIWDHIFDEVCWCLWILSTFTGCIFLANKAYVQATLTWMLITPFLYKFNKHCHLRYGKAVHKMPLEMAATAPAATVDPSVYLPPALRPGAAGWYPEYGKAWEHWNAPTYTL</sequence>
<evidence type="ECO:0000313" key="13">
    <source>
        <dbReference type="Proteomes" id="UP001497392"/>
    </source>
</evidence>
<comment type="similarity">
    <text evidence="2">Belongs to the CSC1 (TC 1.A.17) family.</text>
</comment>
<feature type="region of interest" description="Disordered" evidence="7">
    <location>
        <begin position="319"/>
        <end position="376"/>
    </location>
</feature>
<feature type="transmembrane region" description="Helical" evidence="8">
    <location>
        <begin position="1132"/>
        <end position="1158"/>
    </location>
</feature>
<dbReference type="InterPro" id="IPR032880">
    <property type="entry name" value="CSC1/OSCA1-like_N"/>
</dbReference>
<evidence type="ECO:0000313" key="12">
    <source>
        <dbReference type="EMBL" id="CAL5219786.1"/>
    </source>
</evidence>
<keyword evidence="5 8" id="KW-1133">Transmembrane helix</keyword>
<feature type="transmembrane region" description="Helical" evidence="8">
    <location>
        <begin position="1033"/>
        <end position="1061"/>
    </location>
</feature>
<feature type="compositionally biased region" description="Basic and acidic residues" evidence="7">
    <location>
        <begin position="472"/>
        <end position="482"/>
    </location>
</feature>
<evidence type="ECO:0000259" key="11">
    <source>
        <dbReference type="Pfam" id="PF14703"/>
    </source>
</evidence>
<keyword evidence="4 8" id="KW-0812">Transmembrane</keyword>
<feature type="transmembrane region" description="Helical" evidence="8">
    <location>
        <begin position="1178"/>
        <end position="1197"/>
    </location>
</feature>
<protein>
    <submittedName>
        <fullName evidence="12">G1691 protein</fullName>
    </submittedName>
</protein>
<comment type="caution">
    <text evidence="12">The sequence shown here is derived from an EMBL/GenBank/DDBJ whole genome shotgun (WGS) entry which is preliminary data.</text>
</comment>
<gene>
    <name evidence="12" type="primary">g1691</name>
    <name evidence="12" type="ORF">VP750_LOCUS1445</name>
</gene>
<evidence type="ECO:0000256" key="2">
    <source>
        <dbReference type="ARBA" id="ARBA00007779"/>
    </source>
</evidence>
<feature type="transmembrane region" description="Helical" evidence="8">
    <location>
        <begin position="204"/>
        <end position="223"/>
    </location>
</feature>
<feature type="compositionally biased region" description="Basic and acidic residues" evidence="7">
    <location>
        <begin position="354"/>
        <end position="363"/>
    </location>
</feature>
<accession>A0ABP1FLI6</accession>
<dbReference type="PANTHER" id="PTHR13018:SF5">
    <property type="entry name" value="RE44586P"/>
    <property type="match status" value="1"/>
</dbReference>
<evidence type="ECO:0000256" key="8">
    <source>
        <dbReference type="SAM" id="Phobius"/>
    </source>
</evidence>
<evidence type="ECO:0000259" key="9">
    <source>
        <dbReference type="Pfam" id="PF02714"/>
    </source>
</evidence>
<evidence type="ECO:0000256" key="7">
    <source>
        <dbReference type="SAM" id="MobiDB-lite"/>
    </source>
</evidence>
<keyword evidence="3" id="KW-0813">Transport</keyword>
<dbReference type="Proteomes" id="UP001497392">
    <property type="component" value="Unassembled WGS sequence"/>
</dbReference>
<dbReference type="Pfam" id="PF13967">
    <property type="entry name" value="RSN1_TM"/>
    <property type="match status" value="1"/>
</dbReference>
<evidence type="ECO:0000259" key="10">
    <source>
        <dbReference type="Pfam" id="PF13967"/>
    </source>
</evidence>
<dbReference type="Pfam" id="PF14703">
    <property type="entry name" value="PHM7_cyt"/>
    <property type="match status" value="1"/>
</dbReference>
<evidence type="ECO:0000256" key="5">
    <source>
        <dbReference type="ARBA" id="ARBA00022989"/>
    </source>
</evidence>
<dbReference type="Pfam" id="PF02714">
    <property type="entry name" value="RSN1_7TM"/>
    <property type="match status" value="1"/>
</dbReference>
<feature type="transmembrane region" description="Helical" evidence="8">
    <location>
        <begin position="1241"/>
        <end position="1271"/>
    </location>
</feature>
<evidence type="ECO:0000256" key="1">
    <source>
        <dbReference type="ARBA" id="ARBA00004141"/>
    </source>
</evidence>
<feature type="domain" description="CSC1/OSCA1-like 7TM region" evidence="9">
    <location>
        <begin position="1071"/>
        <end position="1307"/>
    </location>
</feature>